<name>A0A0E9RRV3_ANGAN</name>
<dbReference type="AlphaFoldDB" id="A0A0E9RRV3"/>
<evidence type="ECO:0000313" key="1">
    <source>
        <dbReference type="EMBL" id="JAH31043.1"/>
    </source>
</evidence>
<protein>
    <submittedName>
        <fullName evidence="1">Uncharacterized protein</fullName>
    </submittedName>
</protein>
<organism evidence="1">
    <name type="scientific">Anguilla anguilla</name>
    <name type="common">European freshwater eel</name>
    <name type="synonym">Muraena anguilla</name>
    <dbReference type="NCBI Taxonomy" id="7936"/>
    <lineage>
        <taxon>Eukaryota</taxon>
        <taxon>Metazoa</taxon>
        <taxon>Chordata</taxon>
        <taxon>Craniata</taxon>
        <taxon>Vertebrata</taxon>
        <taxon>Euteleostomi</taxon>
        <taxon>Actinopterygii</taxon>
        <taxon>Neopterygii</taxon>
        <taxon>Teleostei</taxon>
        <taxon>Anguilliformes</taxon>
        <taxon>Anguillidae</taxon>
        <taxon>Anguilla</taxon>
    </lineage>
</organism>
<reference evidence="1" key="2">
    <citation type="journal article" date="2015" name="Fish Shellfish Immunol.">
        <title>Early steps in the European eel (Anguilla anguilla)-Vibrio vulnificus interaction in the gills: Role of the RtxA13 toxin.</title>
        <authorList>
            <person name="Callol A."/>
            <person name="Pajuelo D."/>
            <person name="Ebbesson L."/>
            <person name="Teles M."/>
            <person name="MacKenzie S."/>
            <person name="Amaro C."/>
        </authorList>
    </citation>
    <scope>NUCLEOTIDE SEQUENCE</scope>
</reference>
<accession>A0A0E9RRV3</accession>
<dbReference type="EMBL" id="GBXM01077534">
    <property type="protein sequence ID" value="JAH31043.1"/>
    <property type="molecule type" value="Transcribed_RNA"/>
</dbReference>
<proteinExistence type="predicted"/>
<reference evidence="1" key="1">
    <citation type="submission" date="2014-11" db="EMBL/GenBank/DDBJ databases">
        <authorList>
            <person name="Amaro Gonzalez C."/>
        </authorList>
    </citation>
    <scope>NUCLEOTIDE SEQUENCE</scope>
</reference>
<sequence>MRSKESRRFKNSKVLKSLTWSTCILKSPVKIRLSNLVQTKITGLKTLKKASIWKLLWRVIEC</sequence>